<dbReference type="OrthoDB" id="66620at2759"/>
<name>A0A9P5YTE6_9AGAR</name>
<keyword evidence="4" id="KW-1133">Transmembrane helix</keyword>
<keyword evidence="3" id="KW-0812">Transmembrane</keyword>
<dbReference type="SUPFAM" id="SSF52540">
    <property type="entry name" value="P-loop containing nucleoside triphosphate hydrolases"/>
    <property type="match status" value="1"/>
</dbReference>
<dbReference type="Gene3D" id="3.40.50.300">
    <property type="entry name" value="P-loop containing nucleotide triphosphate hydrolases"/>
    <property type="match status" value="1"/>
</dbReference>
<dbReference type="PANTHER" id="PTHR48041">
    <property type="entry name" value="ABC TRANSPORTER G FAMILY MEMBER 28"/>
    <property type="match status" value="1"/>
</dbReference>
<comment type="caution">
    <text evidence="7">The sequence shown here is derived from an EMBL/GenBank/DDBJ whole genome shotgun (WGS) entry which is preliminary data.</text>
</comment>
<protein>
    <recommendedName>
        <fullName evidence="6">ABC transporter domain-containing protein</fullName>
    </recommendedName>
</protein>
<evidence type="ECO:0000256" key="1">
    <source>
        <dbReference type="ARBA" id="ARBA00004141"/>
    </source>
</evidence>
<accession>A0A9P5YTE6</accession>
<feature type="domain" description="ABC transporter" evidence="6">
    <location>
        <begin position="9"/>
        <end position="105"/>
    </location>
</feature>
<proteinExistence type="predicted"/>
<evidence type="ECO:0000256" key="3">
    <source>
        <dbReference type="ARBA" id="ARBA00022692"/>
    </source>
</evidence>
<evidence type="ECO:0000313" key="7">
    <source>
        <dbReference type="EMBL" id="KAF9475257.1"/>
    </source>
</evidence>
<organism evidence="7 8">
    <name type="scientific">Pholiota conissans</name>
    <dbReference type="NCBI Taxonomy" id="109636"/>
    <lineage>
        <taxon>Eukaryota</taxon>
        <taxon>Fungi</taxon>
        <taxon>Dikarya</taxon>
        <taxon>Basidiomycota</taxon>
        <taxon>Agaricomycotina</taxon>
        <taxon>Agaricomycetes</taxon>
        <taxon>Agaricomycetidae</taxon>
        <taxon>Agaricales</taxon>
        <taxon>Agaricineae</taxon>
        <taxon>Strophariaceae</taxon>
        <taxon>Pholiota</taxon>
    </lineage>
</organism>
<comment type="subcellular location">
    <subcellularLocation>
        <location evidence="1">Membrane</location>
        <topology evidence="1">Multi-pass membrane protein</topology>
    </subcellularLocation>
</comment>
<evidence type="ECO:0000256" key="2">
    <source>
        <dbReference type="ARBA" id="ARBA00022448"/>
    </source>
</evidence>
<dbReference type="InterPro" id="IPR003439">
    <property type="entry name" value="ABC_transporter-like_ATP-bd"/>
</dbReference>
<keyword evidence="2" id="KW-0813">Transport</keyword>
<dbReference type="GO" id="GO:0016887">
    <property type="term" value="F:ATP hydrolysis activity"/>
    <property type="evidence" value="ECO:0007669"/>
    <property type="project" value="InterPro"/>
</dbReference>
<dbReference type="GO" id="GO:0042626">
    <property type="term" value="F:ATPase-coupled transmembrane transporter activity"/>
    <property type="evidence" value="ECO:0007669"/>
    <property type="project" value="TreeGrafter"/>
</dbReference>
<evidence type="ECO:0000313" key="8">
    <source>
        <dbReference type="Proteomes" id="UP000807469"/>
    </source>
</evidence>
<dbReference type="PANTHER" id="PTHR48041:SF2">
    <property type="entry name" value="ATP-DEPENDENT PERMEASE-RELATED"/>
    <property type="match status" value="1"/>
</dbReference>
<dbReference type="InterPro" id="IPR027417">
    <property type="entry name" value="P-loop_NTPase"/>
</dbReference>
<keyword evidence="5" id="KW-0472">Membrane</keyword>
<dbReference type="EMBL" id="MU155340">
    <property type="protein sequence ID" value="KAF9475257.1"/>
    <property type="molecule type" value="Genomic_DNA"/>
</dbReference>
<dbReference type="GO" id="GO:0005524">
    <property type="term" value="F:ATP binding"/>
    <property type="evidence" value="ECO:0007669"/>
    <property type="project" value="InterPro"/>
</dbReference>
<reference evidence="7" key="1">
    <citation type="submission" date="2020-11" db="EMBL/GenBank/DDBJ databases">
        <authorList>
            <consortium name="DOE Joint Genome Institute"/>
            <person name="Ahrendt S."/>
            <person name="Riley R."/>
            <person name="Andreopoulos W."/>
            <person name="Labutti K."/>
            <person name="Pangilinan J."/>
            <person name="Ruiz-Duenas F.J."/>
            <person name="Barrasa J.M."/>
            <person name="Sanchez-Garcia M."/>
            <person name="Camarero S."/>
            <person name="Miyauchi S."/>
            <person name="Serrano A."/>
            <person name="Linde D."/>
            <person name="Babiker R."/>
            <person name="Drula E."/>
            <person name="Ayuso-Fernandez I."/>
            <person name="Pacheco R."/>
            <person name="Padilla G."/>
            <person name="Ferreira P."/>
            <person name="Barriuso J."/>
            <person name="Kellner H."/>
            <person name="Castanera R."/>
            <person name="Alfaro M."/>
            <person name="Ramirez L."/>
            <person name="Pisabarro A.G."/>
            <person name="Kuo A."/>
            <person name="Tritt A."/>
            <person name="Lipzen A."/>
            <person name="He G."/>
            <person name="Yan M."/>
            <person name="Ng V."/>
            <person name="Cullen D."/>
            <person name="Martin F."/>
            <person name="Rosso M.-N."/>
            <person name="Henrissat B."/>
            <person name="Hibbett D."/>
            <person name="Martinez A.T."/>
            <person name="Grigoriev I.V."/>
        </authorList>
    </citation>
    <scope>NUCLEOTIDE SEQUENCE</scope>
    <source>
        <strain evidence="7">CIRM-BRFM 674</strain>
    </source>
</reference>
<keyword evidence="8" id="KW-1185">Reference proteome</keyword>
<evidence type="ECO:0000259" key="6">
    <source>
        <dbReference type="Pfam" id="PF00005"/>
    </source>
</evidence>
<dbReference type="AlphaFoldDB" id="A0A9P5YTE6"/>
<evidence type="ECO:0000256" key="4">
    <source>
        <dbReference type="ARBA" id="ARBA00022989"/>
    </source>
</evidence>
<gene>
    <name evidence="7" type="ORF">BDN70DRAFT_936023</name>
</gene>
<dbReference type="GO" id="GO:0016020">
    <property type="term" value="C:membrane"/>
    <property type="evidence" value="ECO:0007669"/>
    <property type="project" value="UniProtKB-SubCell"/>
</dbReference>
<dbReference type="Proteomes" id="UP000807469">
    <property type="component" value="Unassembled WGS sequence"/>
</dbReference>
<dbReference type="Pfam" id="PF00005">
    <property type="entry name" value="ABC_tran"/>
    <property type="match status" value="1"/>
</dbReference>
<sequence>MAIVGALSASTTGKSTLLDIFWWMRESGEVSGTVLVNGREVDDENFKKVVGYVEWEDTLMSMLTVYETVLYSALLRLSLETDDDARKFRMLEMLTELGFLGIKDAHWG</sequence>
<dbReference type="InterPro" id="IPR050352">
    <property type="entry name" value="ABCG_transporters"/>
</dbReference>
<evidence type="ECO:0000256" key="5">
    <source>
        <dbReference type="ARBA" id="ARBA00023136"/>
    </source>
</evidence>